<dbReference type="PANTHER" id="PTHR40590">
    <property type="entry name" value="CYTOPLASMIC PROTEIN-RELATED"/>
    <property type="match status" value="1"/>
</dbReference>
<dbReference type="EMBL" id="JAIXNE010000002">
    <property type="protein sequence ID" value="MCA6075516.1"/>
    <property type="molecule type" value="Genomic_DNA"/>
</dbReference>
<evidence type="ECO:0000313" key="2">
    <source>
        <dbReference type="EMBL" id="MCA6075516.1"/>
    </source>
</evidence>
<evidence type="ECO:0000256" key="1">
    <source>
        <dbReference type="SAM" id="SignalP"/>
    </source>
</evidence>
<dbReference type="PANTHER" id="PTHR40590:SF1">
    <property type="entry name" value="CYTOPLASMIC PROTEIN"/>
    <property type="match status" value="1"/>
</dbReference>
<evidence type="ECO:0000313" key="3">
    <source>
        <dbReference type="EMBL" id="MCA6076693.1"/>
    </source>
</evidence>
<dbReference type="Proteomes" id="UP001139409">
    <property type="component" value="Unassembled WGS sequence"/>
</dbReference>
<feature type="chain" id="PRO_5041196840" evidence="1">
    <location>
        <begin position="21"/>
        <end position="286"/>
    </location>
</feature>
<comment type="caution">
    <text evidence="3">The sequence shown here is derived from an EMBL/GenBank/DDBJ whole genome shotgun (WGS) entry which is preliminary data.</text>
</comment>
<dbReference type="RefSeq" id="WP_225698616.1">
    <property type="nucleotide sequence ID" value="NZ_JAIXNE010000002.1"/>
</dbReference>
<accession>A0A9X1HQX3</accession>
<reference evidence="3" key="1">
    <citation type="submission" date="2021-09" db="EMBL/GenBank/DDBJ databases">
        <title>Fulvivirga sp. isolated from coastal sediment.</title>
        <authorList>
            <person name="Yu H."/>
        </authorList>
    </citation>
    <scope>NUCLEOTIDE SEQUENCE</scope>
    <source>
        <strain evidence="3">1062</strain>
    </source>
</reference>
<evidence type="ECO:0000313" key="4">
    <source>
        <dbReference type="EMBL" id="MCA6077821.1"/>
    </source>
</evidence>
<name>A0A9X1HQX3_9BACT</name>
<feature type="signal peptide" evidence="1">
    <location>
        <begin position="1"/>
        <end position="20"/>
    </location>
</feature>
<dbReference type="InterPro" id="IPR047111">
    <property type="entry name" value="YbaP-like"/>
</dbReference>
<sequence>MKRRIIFSILLAFAGSVLHAQETSLLWKITGKDIKDSYLFGTIHLLCQDDFYLPETVKQSLATSEQLVLELDFDDPNMYADIQKYIMLEDDQSLADMLTEEEMIAFKSFFTERMGMPADNLVKIKPFMLMSMIMPVVLECPPASYEQTLVGLAKENEQEVIGLETVEEQMDAIDSFSQDEMADMLMEYIVDIDDMKADFGQMVAAYKKQDPELLLEFMNEQVAESGMEDFNEIMLVNRNKRWIDRIPAIASEKSTFFAVGAGHLGGEEGVIKLLRKAGYTVTPITE</sequence>
<dbReference type="EMBL" id="JAIXNE010000003">
    <property type="protein sequence ID" value="MCA6076693.1"/>
    <property type="molecule type" value="Genomic_DNA"/>
</dbReference>
<dbReference type="InterPro" id="IPR002816">
    <property type="entry name" value="TraB/PrgY/GumN_fam"/>
</dbReference>
<keyword evidence="1" id="KW-0732">Signal</keyword>
<organism evidence="3 5">
    <name type="scientific">Fulvivirga sedimenti</name>
    <dbReference type="NCBI Taxonomy" id="2879465"/>
    <lineage>
        <taxon>Bacteria</taxon>
        <taxon>Pseudomonadati</taxon>
        <taxon>Bacteroidota</taxon>
        <taxon>Cytophagia</taxon>
        <taxon>Cytophagales</taxon>
        <taxon>Fulvivirgaceae</taxon>
        <taxon>Fulvivirga</taxon>
    </lineage>
</organism>
<protein>
    <submittedName>
        <fullName evidence="3">TraB/GumN family protein</fullName>
    </submittedName>
</protein>
<keyword evidence="5" id="KW-1185">Reference proteome</keyword>
<proteinExistence type="predicted"/>
<dbReference type="EMBL" id="JAIXNE010000004">
    <property type="protein sequence ID" value="MCA6077821.1"/>
    <property type="molecule type" value="Genomic_DNA"/>
</dbReference>
<evidence type="ECO:0000313" key="5">
    <source>
        <dbReference type="Proteomes" id="UP001139409"/>
    </source>
</evidence>
<gene>
    <name evidence="2" type="ORF">LDX50_11605</name>
    <name evidence="3" type="ORF">LDX50_17575</name>
    <name evidence="4" type="ORF">LDX50_23295</name>
</gene>
<dbReference type="CDD" id="cd14789">
    <property type="entry name" value="Tiki"/>
    <property type="match status" value="1"/>
</dbReference>
<dbReference type="Pfam" id="PF01963">
    <property type="entry name" value="TraB_PrgY_gumN"/>
    <property type="match status" value="1"/>
</dbReference>
<dbReference type="AlphaFoldDB" id="A0A9X1HQX3"/>